<dbReference type="InterPro" id="IPR008138">
    <property type="entry name" value="SapB_2"/>
</dbReference>
<keyword evidence="4" id="KW-0305">Gaseous exchange</keyword>
<comment type="function">
    <text evidence="9">Pulmonary surfactant-associated proteins promote alveolar stability by lowering the surface tension at the air-liquid interface in the peripheral air spaces. SP-B increases the collapse pressure of palmitic acid to nearly 70 millinewtons per meter.</text>
</comment>
<dbReference type="Pfam" id="PF03489">
    <property type="entry name" value="SapB_2"/>
    <property type="match status" value="2"/>
</dbReference>
<feature type="signal peptide" evidence="12">
    <location>
        <begin position="1"/>
        <end position="15"/>
    </location>
</feature>
<keyword evidence="16" id="KW-1185">Reference proteome</keyword>
<evidence type="ECO:0000259" key="13">
    <source>
        <dbReference type="PROSITE" id="PS50015"/>
    </source>
</evidence>
<dbReference type="Pfam" id="PF05184">
    <property type="entry name" value="SapB_1"/>
    <property type="match status" value="2"/>
</dbReference>
<dbReference type="Gene3D" id="1.10.225.10">
    <property type="entry name" value="Saposin-like"/>
    <property type="match status" value="3"/>
</dbReference>
<dbReference type="OrthoDB" id="69496at2759"/>
<protein>
    <recommendedName>
        <fullName evidence="10">Pulmonary surfactant-associated protein B</fullName>
    </recommendedName>
    <alternativeName>
        <fullName evidence="11">Pulmonary surfactant-associated proteolipid SPL(Phe)</fullName>
    </alternativeName>
</protein>
<dbReference type="SUPFAM" id="SSF47862">
    <property type="entry name" value="Saposin"/>
    <property type="match status" value="3"/>
</dbReference>
<comment type="caution">
    <text evidence="15">The sequence shown here is derived from an EMBL/GenBank/DDBJ whole genome shotgun (WGS) entry which is preliminary data.</text>
</comment>
<dbReference type="AlphaFoldDB" id="A0A9Q1HM62"/>
<feature type="domain" description="Saposin A-type" evidence="14">
    <location>
        <begin position="16"/>
        <end position="56"/>
    </location>
</feature>
<keyword evidence="7" id="KW-1015">Disulfide bond</keyword>
<dbReference type="InterPro" id="IPR007856">
    <property type="entry name" value="SapB_1"/>
</dbReference>
<name>A0A9Q1HM62_HOLLE</name>
<evidence type="ECO:0000256" key="12">
    <source>
        <dbReference type="SAM" id="SignalP"/>
    </source>
</evidence>
<evidence type="ECO:0000256" key="3">
    <source>
        <dbReference type="ARBA" id="ARBA00022525"/>
    </source>
</evidence>
<evidence type="ECO:0000256" key="4">
    <source>
        <dbReference type="ARBA" id="ARBA00022713"/>
    </source>
</evidence>
<evidence type="ECO:0000256" key="6">
    <source>
        <dbReference type="ARBA" id="ARBA00022737"/>
    </source>
</evidence>
<organism evidence="15 16">
    <name type="scientific">Holothuria leucospilota</name>
    <name type="common">Black long sea cucumber</name>
    <name type="synonym">Mertensiothuria leucospilota</name>
    <dbReference type="NCBI Taxonomy" id="206669"/>
    <lineage>
        <taxon>Eukaryota</taxon>
        <taxon>Metazoa</taxon>
        <taxon>Echinodermata</taxon>
        <taxon>Eleutherozoa</taxon>
        <taxon>Echinozoa</taxon>
        <taxon>Holothuroidea</taxon>
        <taxon>Aspidochirotacea</taxon>
        <taxon>Aspidochirotida</taxon>
        <taxon>Holothuriidae</taxon>
        <taxon>Holothuria</taxon>
    </lineage>
</organism>
<proteinExistence type="predicted"/>
<dbReference type="GO" id="GO:0005576">
    <property type="term" value="C:extracellular region"/>
    <property type="evidence" value="ECO:0007669"/>
    <property type="project" value="UniProtKB-SubCell"/>
</dbReference>
<keyword evidence="6" id="KW-0677">Repeat</keyword>
<dbReference type="GO" id="GO:0007585">
    <property type="term" value="P:respiratory gaseous exchange by respiratory system"/>
    <property type="evidence" value="ECO:0007669"/>
    <property type="project" value="UniProtKB-KW"/>
</dbReference>
<evidence type="ECO:0000256" key="8">
    <source>
        <dbReference type="ARBA" id="ARBA00023180"/>
    </source>
</evidence>
<dbReference type="InterPro" id="IPR051428">
    <property type="entry name" value="Sphingo_Act-Surfact_Prot"/>
</dbReference>
<evidence type="ECO:0000313" key="15">
    <source>
        <dbReference type="EMBL" id="KAJ8050821.1"/>
    </source>
</evidence>
<feature type="domain" description="Saposin B-type" evidence="13">
    <location>
        <begin position="125"/>
        <end position="205"/>
    </location>
</feature>
<keyword evidence="3" id="KW-0964">Secreted</keyword>
<dbReference type="SMART" id="SM00741">
    <property type="entry name" value="SapB"/>
    <property type="match status" value="3"/>
</dbReference>
<dbReference type="PROSITE" id="PS50015">
    <property type="entry name" value="SAP_B"/>
    <property type="match status" value="3"/>
</dbReference>
<dbReference type="InterPro" id="IPR008139">
    <property type="entry name" value="SaposinB_dom"/>
</dbReference>
<evidence type="ECO:0000313" key="16">
    <source>
        <dbReference type="Proteomes" id="UP001152320"/>
    </source>
</evidence>
<evidence type="ECO:0000256" key="2">
    <source>
        <dbReference type="ARBA" id="ARBA00022439"/>
    </source>
</evidence>
<dbReference type="Pfam" id="PF02199">
    <property type="entry name" value="SapA"/>
    <property type="match status" value="1"/>
</dbReference>
<dbReference type="Proteomes" id="UP001152320">
    <property type="component" value="Chromosome 1"/>
</dbReference>
<evidence type="ECO:0000256" key="1">
    <source>
        <dbReference type="ARBA" id="ARBA00004364"/>
    </source>
</evidence>
<sequence length="305" mass="33359">MKLVLLLFVAVAANAATLGTSKCGNGPAYWCETMIQAKECGAVQYCLDNNWPNIKKMVHSSADQCTDCITFLGEVKNLLSNVTVQNMVLQYLEGFCQSLGSLAQECKDVISEYGSLVFDILLENFNVTCSDCKAFMGDIQKDLSNTTIQKMIIDELNKVCNSLGSFAPQCQLYVSQYGPMVLDLLAQYFDPDVVCVDIGLCKAEDAPRKLRFAANDVCSDCTTVVQDVVTILENPDVQKAIIHQVEKVCDDLGKVVPQCKQYVDNYAPLLFDLALQYLTPTAVCGALGLCSGKDADAFVRSNLLL</sequence>
<dbReference type="FunFam" id="1.10.225.10:FF:000008">
    <property type="entry name" value="Pulmonary surfactant-associated protein B"/>
    <property type="match status" value="1"/>
</dbReference>
<dbReference type="PANTHER" id="PTHR11480">
    <property type="entry name" value="SAPOSIN-RELATED"/>
    <property type="match status" value="1"/>
</dbReference>
<feature type="chain" id="PRO_5040197372" description="Pulmonary surfactant-associated protein B" evidence="12">
    <location>
        <begin position="16"/>
        <end position="305"/>
    </location>
</feature>
<evidence type="ECO:0000256" key="7">
    <source>
        <dbReference type="ARBA" id="ARBA00023157"/>
    </source>
</evidence>
<evidence type="ECO:0000256" key="5">
    <source>
        <dbReference type="ARBA" id="ARBA00022729"/>
    </source>
</evidence>
<dbReference type="PROSITE" id="PS51110">
    <property type="entry name" value="SAP_A"/>
    <property type="match status" value="1"/>
</dbReference>
<feature type="domain" description="Saposin B-type" evidence="13">
    <location>
        <begin position="214"/>
        <end position="294"/>
    </location>
</feature>
<evidence type="ECO:0000256" key="10">
    <source>
        <dbReference type="ARBA" id="ARBA00041094"/>
    </source>
</evidence>
<dbReference type="EMBL" id="JAIZAY010000001">
    <property type="protein sequence ID" value="KAJ8050821.1"/>
    <property type="molecule type" value="Genomic_DNA"/>
</dbReference>
<reference evidence="15" key="1">
    <citation type="submission" date="2021-10" db="EMBL/GenBank/DDBJ databases">
        <title>Tropical sea cucumber genome reveals ecological adaptation and Cuvierian tubules defense mechanism.</title>
        <authorList>
            <person name="Chen T."/>
        </authorList>
    </citation>
    <scope>NUCLEOTIDE SEQUENCE</scope>
    <source>
        <strain evidence="15">Nanhai2018</strain>
        <tissue evidence="15">Muscle</tissue>
    </source>
</reference>
<evidence type="ECO:0000256" key="11">
    <source>
        <dbReference type="ARBA" id="ARBA00041785"/>
    </source>
</evidence>
<keyword evidence="8" id="KW-0325">Glycoprotein</keyword>
<dbReference type="GO" id="GO:0006629">
    <property type="term" value="P:lipid metabolic process"/>
    <property type="evidence" value="ECO:0007669"/>
    <property type="project" value="InterPro"/>
</dbReference>
<dbReference type="SMART" id="SM00162">
    <property type="entry name" value="SAPA"/>
    <property type="match status" value="1"/>
</dbReference>
<dbReference type="InterPro" id="IPR003119">
    <property type="entry name" value="SAP_A"/>
</dbReference>
<evidence type="ECO:0000259" key="14">
    <source>
        <dbReference type="PROSITE" id="PS51110"/>
    </source>
</evidence>
<dbReference type="InterPro" id="IPR011001">
    <property type="entry name" value="Saposin-like"/>
</dbReference>
<dbReference type="PANTHER" id="PTHR11480:SF3">
    <property type="entry name" value="BCDNA.GH08312"/>
    <property type="match status" value="1"/>
</dbReference>
<dbReference type="GO" id="GO:0005737">
    <property type="term" value="C:cytoplasm"/>
    <property type="evidence" value="ECO:0007669"/>
    <property type="project" value="UniProtKB-ARBA"/>
</dbReference>
<keyword evidence="5 12" id="KW-0732">Signal</keyword>
<feature type="domain" description="Saposin B-type" evidence="13">
    <location>
        <begin position="61"/>
        <end position="123"/>
    </location>
</feature>
<comment type="subcellular location">
    <subcellularLocation>
        <location evidence="1">Secreted</location>
        <location evidence="1">Extracellular space</location>
        <location evidence="1">Surface film</location>
    </subcellularLocation>
</comment>
<keyword evidence="2" id="KW-0767">Surface film</keyword>
<evidence type="ECO:0000256" key="9">
    <source>
        <dbReference type="ARBA" id="ARBA00037221"/>
    </source>
</evidence>
<gene>
    <name evidence="15" type="ORF">HOLleu_04167</name>
</gene>
<accession>A0A9Q1HM62</accession>